<organism evidence="2 3">
    <name type="scientific">Symbiodinium natans</name>
    <dbReference type="NCBI Taxonomy" id="878477"/>
    <lineage>
        <taxon>Eukaryota</taxon>
        <taxon>Sar</taxon>
        <taxon>Alveolata</taxon>
        <taxon>Dinophyceae</taxon>
        <taxon>Suessiales</taxon>
        <taxon>Symbiodiniaceae</taxon>
        <taxon>Symbiodinium</taxon>
    </lineage>
</organism>
<keyword evidence="3" id="KW-1185">Reference proteome</keyword>
<reference evidence="2" key="1">
    <citation type="submission" date="2021-02" db="EMBL/GenBank/DDBJ databases">
        <authorList>
            <person name="Dougan E. K."/>
            <person name="Rhodes N."/>
            <person name="Thang M."/>
            <person name="Chan C."/>
        </authorList>
    </citation>
    <scope>NUCLEOTIDE SEQUENCE</scope>
</reference>
<gene>
    <name evidence="2" type="ORF">SNAT2548_LOCUS18113</name>
</gene>
<evidence type="ECO:0000256" key="1">
    <source>
        <dbReference type="SAM" id="SignalP"/>
    </source>
</evidence>
<evidence type="ECO:0000313" key="3">
    <source>
        <dbReference type="Proteomes" id="UP000604046"/>
    </source>
</evidence>
<dbReference type="Proteomes" id="UP000604046">
    <property type="component" value="Unassembled WGS sequence"/>
</dbReference>
<name>A0A812P9I8_9DINO</name>
<sequence length="470" mass="51078">MATRALCFWLLASLARSSEPLDLWLIWTDRDGADFFFTSSTCATVALPDASIVGNELAAPPSNGGISDMLFFVDTFEFVFVEGGKLVRAWMDKTGRSELGPLPGDAPEPIVWNTSATGPSLGEEGALAWTQDAGLAMVFFASSLTKKLWVSNLSSVPPRDASHLGPWMELVQGQDTSARPQIPVLVAKDGRMLWSDEIALRSWKAVDALNDASAGGSSGSTVAQLGLGSDAWGELLAAEASHDGGLLWVRRVDGNPPQLEHVLHLDSLIDGPGANYASGNVRLLHRFSENDEPSAIAVPPSPGPGLPYMGNLTALFQQVYFSILGPEAQARVDHLSLDTGEVSTVVFAGGIERRGANPARPGALSIYPMPDVCVNVGCLYLENAFSHCERCDQTSICDTCFLDTEDWLIKEWYPTHTLWSNCVWLWPIDQAAWVVRTQVQQAKDDGLLPDDFIFKDTHASQCSRWHDDKM</sequence>
<dbReference type="EMBL" id="CAJNDS010002135">
    <property type="protein sequence ID" value="CAE7345547.1"/>
    <property type="molecule type" value="Genomic_DNA"/>
</dbReference>
<comment type="caution">
    <text evidence="2">The sequence shown here is derived from an EMBL/GenBank/DDBJ whole genome shotgun (WGS) entry which is preliminary data.</text>
</comment>
<accession>A0A812P9I8</accession>
<dbReference type="AlphaFoldDB" id="A0A812P9I8"/>
<evidence type="ECO:0000313" key="2">
    <source>
        <dbReference type="EMBL" id="CAE7345547.1"/>
    </source>
</evidence>
<dbReference type="OrthoDB" id="443509at2759"/>
<feature type="chain" id="PRO_5032631584" evidence="1">
    <location>
        <begin position="18"/>
        <end position="470"/>
    </location>
</feature>
<proteinExistence type="predicted"/>
<keyword evidence="1" id="KW-0732">Signal</keyword>
<feature type="signal peptide" evidence="1">
    <location>
        <begin position="1"/>
        <end position="17"/>
    </location>
</feature>
<protein>
    <submittedName>
        <fullName evidence="2">Uncharacterized protein</fullName>
    </submittedName>
</protein>